<dbReference type="PRINTS" id="PR00465">
    <property type="entry name" value="EP450IV"/>
</dbReference>
<evidence type="ECO:0000313" key="11">
    <source>
        <dbReference type="EMBL" id="KLU91413.1"/>
    </source>
</evidence>
<dbReference type="GO" id="GO:0016705">
    <property type="term" value="F:oxidoreductase activity, acting on paired donors, with incorporation or reduction of molecular oxygen"/>
    <property type="evidence" value="ECO:0007669"/>
    <property type="project" value="InterPro"/>
</dbReference>
<dbReference type="CDD" id="cd11041">
    <property type="entry name" value="CYP503A1-like"/>
    <property type="match status" value="1"/>
</dbReference>
<dbReference type="Gene3D" id="1.10.630.10">
    <property type="entry name" value="Cytochrome P450"/>
    <property type="match status" value="1"/>
</dbReference>
<keyword evidence="13" id="KW-1185">Reference proteome</keyword>
<reference evidence="13" key="2">
    <citation type="submission" date="2010-05" db="EMBL/GenBank/DDBJ databases">
        <title>The genome sequence of Magnaporthe poae strain ATCC 64411.</title>
        <authorList>
            <person name="Ma L.-J."/>
            <person name="Dead R."/>
            <person name="Young S."/>
            <person name="Zeng Q."/>
            <person name="Koehrsen M."/>
            <person name="Alvarado L."/>
            <person name="Berlin A."/>
            <person name="Chapman S.B."/>
            <person name="Chen Z."/>
            <person name="Freedman E."/>
            <person name="Gellesch M."/>
            <person name="Goldberg J."/>
            <person name="Griggs A."/>
            <person name="Gujja S."/>
            <person name="Heilman E.R."/>
            <person name="Heiman D."/>
            <person name="Hepburn T."/>
            <person name="Howarth C."/>
            <person name="Jen D."/>
            <person name="Larson L."/>
            <person name="Mehta T."/>
            <person name="Neiman D."/>
            <person name="Pearson M."/>
            <person name="Roberts A."/>
            <person name="Saif S."/>
            <person name="Shea T."/>
            <person name="Shenoy N."/>
            <person name="Sisk P."/>
            <person name="Stolte C."/>
            <person name="Sykes S."/>
            <person name="Walk T."/>
            <person name="White J."/>
            <person name="Yandava C."/>
            <person name="Haas B."/>
            <person name="Nusbaum C."/>
            <person name="Birren B."/>
        </authorList>
    </citation>
    <scope>NUCLEOTIDE SEQUENCE [LARGE SCALE GENOMIC DNA]</scope>
    <source>
        <strain evidence="13">ATCC 64411 / 73-15</strain>
    </source>
</reference>
<dbReference type="EMBL" id="GL876977">
    <property type="protein sequence ID" value="KLU91413.1"/>
    <property type="molecule type" value="Genomic_DNA"/>
</dbReference>
<evidence type="ECO:0000256" key="6">
    <source>
        <dbReference type="ARBA" id="ARBA00023004"/>
    </source>
</evidence>
<evidence type="ECO:0000256" key="2">
    <source>
        <dbReference type="ARBA" id="ARBA00004167"/>
    </source>
</evidence>
<dbReference type="AlphaFoldDB" id="A0A0C4EB86"/>
<evidence type="ECO:0000256" key="8">
    <source>
        <dbReference type="PIRSR" id="PIRSR602403-1"/>
    </source>
</evidence>
<dbReference type="GO" id="GO:0016020">
    <property type="term" value="C:membrane"/>
    <property type="evidence" value="ECO:0007669"/>
    <property type="project" value="UniProtKB-SubCell"/>
</dbReference>
<name>A0A0C4EB86_MAGP6</name>
<protein>
    <submittedName>
        <fullName evidence="11">Ent-kaurene oxidase</fullName>
    </submittedName>
</protein>
<keyword evidence="10" id="KW-1133">Transmembrane helix</keyword>
<dbReference type="Proteomes" id="UP000011715">
    <property type="component" value="Unassembled WGS sequence"/>
</dbReference>
<dbReference type="InterPro" id="IPR002403">
    <property type="entry name" value="Cyt_P450_E_grp-IV"/>
</dbReference>
<keyword evidence="10" id="KW-0812">Transmembrane</keyword>
<reference evidence="11" key="3">
    <citation type="submission" date="2011-03" db="EMBL/GenBank/DDBJ databases">
        <title>Annotation of Magnaporthe poae ATCC 64411.</title>
        <authorList>
            <person name="Ma L.-J."/>
            <person name="Dead R."/>
            <person name="Young S.K."/>
            <person name="Zeng Q."/>
            <person name="Gargeya S."/>
            <person name="Fitzgerald M."/>
            <person name="Haas B."/>
            <person name="Abouelleil A."/>
            <person name="Alvarado L."/>
            <person name="Arachchi H.M."/>
            <person name="Berlin A."/>
            <person name="Brown A."/>
            <person name="Chapman S.B."/>
            <person name="Chen Z."/>
            <person name="Dunbar C."/>
            <person name="Freedman E."/>
            <person name="Gearin G."/>
            <person name="Gellesch M."/>
            <person name="Goldberg J."/>
            <person name="Griggs A."/>
            <person name="Gujja S."/>
            <person name="Heiman D."/>
            <person name="Howarth C."/>
            <person name="Larson L."/>
            <person name="Lui A."/>
            <person name="MacDonald P.J.P."/>
            <person name="Mehta T."/>
            <person name="Montmayeur A."/>
            <person name="Murphy C."/>
            <person name="Neiman D."/>
            <person name="Pearson M."/>
            <person name="Priest M."/>
            <person name="Roberts A."/>
            <person name="Saif S."/>
            <person name="Shea T."/>
            <person name="Shenoy N."/>
            <person name="Sisk P."/>
            <person name="Stolte C."/>
            <person name="Sykes S."/>
            <person name="Yandava C."/>
            <person name="Wortman J."/>
            <person name="Nusbaum C."/>
            <person name="Birren B."/>
        </authorList>
    </citation>
    <scope>NUCLEOTIDE SEQUENCE</scope>
    <source>
        <strain evidence="11">ATCC 64411</strain>
    </source>
</reference>
<keyword evidence="4 8" id="KW-0479">Metal-binding</keyword>
<reference evidence="12" key="5">
    <citation type="submission" date="2015-06" db="UniProtKB">
        <authorList>
            <consortium name="EnsemblFungi"/>
        </authorList>
    </citation>
    <scope>IDENTIFICATION</scope>
    <source>
        <strain evidence="12">ATCC 64411</strain>
    </source>
</reference>
<dbReference type="InterPro" id="IPR001128">
    <property type="entry name" value="Cyt_P450"/>
</dbReference>
<dbReference type="Pfam" id="PF00067">
    <property type="entry name" value="p450"/>
    <property type="match status" value="1"/>
</dbReference>
<dbReference type="OMA" id="WARKESM"/>
<evidence type="ECO:0000256" key="4">
    <source>
        <dbReference type="ARBA" id="ARBA00022723"/>
    </source>
</evidence>
<evidence type="ECO:0000256" key="1">
    <source>
        <dbReference type="ARBA" id="ARBA00001971"/>
    </source>
</evidence>
<evidence type="ECO:0000313" key="13">
    <source>
        <dbReference type="Proteomes" id="UP000011715"/>
    </source>
</evidence>
<dbReference type="GO" id="GO:0020037">
    <property type="term" value="F:heme binding"/>
    <property type="evidence" value="ECO:0007669"/>
    <property type="project" value="InterPro"/>
</dbReference>
<dbReference type="InterPro" id="IPR036396">
    <property type="entry name" value="Cyt_P450_sf"/>
</dbReference>
<dbReference type="PROSITE" id="PS00086">
    <property type="entry name" value="CYTOCHROME_P450"/>
    <property type="match status" value="1"/>
</dbReference>
<evidence type="ECO:0000313" key="12">
    <source>
        <dbReference type="EnsemblFungi" id="MAPG_09933T0"/>
    </source>
</evidence>
<dbReference type="OrthoDB" id="1844152at2759"/>
<dbReference type="GO" id="GO:0004497">
    <property type="term" value="F:monooxygenase activity"/>
    <property type="evidence" value="ECO:0007669"/>
    <property type="project" value="UniProtKB-KW"/>
</dbReference>
<reference evidence="11" key="1">
    <citation type="submission" date="2010-05" db="EMBL/GenBank/DDBJ databases">
        <title>The Genome Sequence of Magnaporthe poae strain ATCC 64411.</title>
        <authorList>
            <consortium name="The Broad Institute Genome Sequencing Platform"/>
            <consortium name="Broad Institute Genome Sequencing Center for Infectious Disease"/>
            <person name="Ma L.-J."/>
            <person name="Dead R."/>
            <person name="Young S."/>
            <person name="Zeng Q."/>
            <person name="Koehrsen M."/>
            <person name="Alvarado L."/>
            <person name="Berlin A."/>
            <person name="Chapman S.B."/>
            <person name="Chen Z."/>
            <person name="Freedman E."/>
            <person name="Gellesch M."/>
            <person name="Goldberg J."/>
            <person name="Griggs A."/>
            <person name="Gujja S."/>
            <person name="Heilman E.R."/>
            <person name="Heiman D."/>
            <person name="Hepburn T."/>
            <person name="Howarth C."/>
            <person name="Jen D."/>
            <person name="Larson L."/>
            <person name="Mehta T."/>
            <person name="Neiman D."/>
            <person name="Pearson M."/>
            <person name="Roberts A."/>
            <person name="Saif S."/>
            <person name="Shea T."/>
            <person name="Shenoy N."/>
            <person name="Sisk P."/>
            <person name="Stolte C."/>
            <person name="Sykes S."/>
            <person name="Walk T."/>
            <person name="White J."/>
            <person name="Yandava C."/>
            <person name="Haas B."/>
            <person name="Nusbaum C."/>
            <person name="Birren B."/>
        </authorList>
    </citation>
    <scope>NUCLEOTIDE SEQUENCE</scope>
    <source>
        <strain evidence="11">ATCC 64411</strain>
    </source>
</reference>
<comment type="cofactor">
    <cofactor evidence="1 8">
        <name>heme</name>
        <dbReference type="ChEBI" id="CHEBI:30413"/>
    </cofactor>
</comment>
<dbReference type="InterPro" id="IPR017972">
    <property type="entry name" value="Cyt_P450_CS"/>
</dbReference>
<organism evidence="12 13">
    <name type="scientific">Magnaporthiopsis poae (strain ATCC 64411 / 73-15)</name>
    <name type="common">Kentucky bluegrass fungus</name>
    <name type="synonym">Magnaporthe poae</name>
    <dbReference type="NCBI Taxonomy" id="644358"/>
    <lineage>
        <taxon>Eukaryota</taxon>
        <taxon>Fungi</taxon>
        <taxon>Dikarya</taxon>
        <taxon>Ascomycota</taxon>
        <taxon>Pezizomycotina</taxon>
        <taxon>Sordariomycetes</taxon>
        <taxon>Sordariomycetidae</taxon>
        <taxon>Magnaporthales</taxon>
        <taxon>Magnaporthaceae</taxon>
        <taxon>Magnaporthiopsis</taxon>
    </lineage>
</organism>
<keyword evidence="6 8" id="KW-0408">Iron</keyword>
<dbReference type="PANTHER" id="PTHR46206">
    <property type="entry name" value="CYTOCHROME P450"/>
    <property type="match status" value="1"/>
</dbReference>
<evidence type="ECO:0000256" key="3">
    <source>
        <dbReference type="ARBA" id="ARBA00010617"/>
    </source>
</evidence>
<dbReference type="VEuPathDB" id="FungiDB:MAPG_09933"/>
<evidence type="ECO:0000256" key="7">
    <source>
        <dbReference type="ARBA" id="ARBA00023033"/>
    </source>
</evidence>
<feature type="binding site" description="axial binding residue" evidence="8">
    <location>
        <position position="471"/>
    </location>
    <ligand>
        <name>heme</name>
        <dbReference type="ChEBI" id="CHEBI:30413"/>
    </ligand>
    <ligandPart>
        <name>Fe</name>
        <dbReference type="ChEBI" id="CHEBI:18248"/>
    </ligandPart>
</feature>
<reference evidence="12" key="4">
    <citation type="journal article" date="2015" name="G3 (Bethesda)">
        <title>Genome sequences of three phytopathogenic species of the Magnaporthaceae family of fungi.</title>
        <authorList>
            <person name="Okagaki L.H."/>
            <person name="Nunes C.C."/>
            <person name="Sailsbery J."/>
            <person name="Clay B."/>
            <person name="Brown D."/>
            <person name="John T."/>
            <person name="Oh Y."/>
            <person name="Young N."/>
            <person name="Fitzgerald M."/>
            <person name="Haas B.J."/>
            <person name="Zeng Q."/>
            <person name="Young S."/>
            <person name="Adiconis X."/>
            <person name="Fan L."/>
            <person name="Levin J.Z."/>
            <person name="Mitchell T.K."/>
            <person name="Okubara P.A."/>
            <person name="Farman M.L."/>
            <person name="Kohn L.M."/>
            <person name="Birren B."/>
            <person name="Ma L.-J."/>
            <person name="Dean R.A."/>
        </authorList>
    </citation>
    <scope>NUCLEOTIDE SEQUENCE</scope>
    <source>
        <strain evidence="12">ATCC 64411 / 73-15</strain>
    </source>
</reference>
<dbReference type="EMBL" id="ADBL01002554">
    <property type="status" value="NOT_ANNOTATED_CDS"/>
    <property type="molecule type" value="Genomic_DNA"/>
</dbReference>
<keyword evidence="7 9" id="KW-0503">Monooxygenase</keyword>
<comment type="subcellular location">
    <subcellularLocation>
        <location evidence="2">Membrane</location>
        <topology evidence="2">Single-pass membrane protein</topology>
    </subcellularLocation>
</comment>
<evidence type="ECO:0000256" key="5">
    <source>
        <dbReference type="ARBA" id="ARBA00023002"/>
    </source>
</evidence>
<dbReference type="SUPFAM" id="SSF48264">
    <property type="entry name" value="Cytochrome P450"/>
    <property type="match status" value="1"/>
</dbReference>
<keyword evidence="5 9" id="KW-0560">Oxidoreductase</keyword>
<dbReference type="PANTHER" id="PTHR46206:SF6">
    <property type="entry name" value="CYTOCHROME P450 MONOOXYGENASE AN1598-RELATED"/>
    <property type="match status" value="1"/>
</dbReference>
<accession>A0A0C4EB86</accession>
<evidence type="ECO:0000256" key="9">
    <source>
        <dbReference type="RuleBase" id="RU000461"/>
    </source>
</evidence>
<keyword evidence="8 9" id="KW-0349">Heme</keyword>
<feature type="transmembrane region" description="Helical" evidence="10">
    <location>
        <begin position="38"/>
        <end position="54"/>
    </location>
</feature>
<comment type="similarity">
    <text evidence="3 9">Belongs to the cytochrome P450 family.</text>
</comment>
<proteinExistence type="inferred from homology"/>
<dbReference type="STRING" id="644358.A0A0C4EB86"/>
<dbReference type="eggNOG" id="KOG0684">
    <property type="taxonomic scope" value="Eukaryota"/>
</dbReference>
<keyword evidence="10" id="KW-0472">Membrane</keyword>
<sequence length="527" mass="59569">MVNHTSAVSGGYSIFTSPAEPRSSLSDVNNKLLRPKRLDVYVALGCVLLVAYLFQSYRDAKRKTVAVPFYKASLLKWMFDAESLVMDSYNKFYGKVYQIKATEGIRVMIPPNLLGEIKGLPEETLSSTAAVAEAMLGEYTHFHLGKHTDLMSALIRTKLTQNVVRMVPRMKEEIDHLVAAEFPECKDWTAVKISPFAIRIASRVGGRAFVGPELSRDDEWADASVGFCVHVFTAVVKLQVMPTWLRPLGQFLVTDLGKIRDNIRRAKQLMAPVIEQRLRDMETPGVAESYPDDLIQWVLEALPAAERTDTDSQVMLQLVLCAASIHSSSNLFVESIYDLADKPDVQAELRQEAEEVFAKGGWSKRESIMKLKKMDSFMKEVQRVRGNITGFIRKVVKPIDLSDGTHLPAGTNLLAPQVGMSQDPRFYESPETFDALRFYKMRQRSDEDRNRWQFTSLENTNMNFGAGKHSCPGRFFAGTEIKMLLAYFLLGYDMKLKDGEERPKGYLVMMSKGPNPEGEIMFRRREG</sequence>
<dbReference type="EnsemblFungi" id="MAPG_09933T0">
    <property type="protein sequence ID" value="MAPG_09933T0"/>
    <property type="gene ID" value="MAPG_09933"/>
</dbReference>
<evidence type="ECO:0000256" key="10">
    <source>
        <dbReference type="SAM" id="Phobius"/>
    </source>
</evidence>
<gene>
    <name evidence="11" type="ORF">MAPG_09933</name>
</gene>
<dbReference type="GO" id="GO:0005506">
    <property type="term" value="F:iron ion binding"/>
    <property type="evidence" value="ECO:0007669"/>
    <property type="project" value="InterPro"/>
</dbReference>